<gene>
    <name evidence="1" type="ORF">MUG84_23715</name>
</gene>
<dbReference type="Gene3D" id="1.20.120.710">
    <property type="entry name" value="Haloacid dehalogenase hydrolase-like domain"/>
    <property type="match status" value="1"/>
</dbReference>
<dbReference type="Gene3D" id="3.40.50.1000">
    <property type="entry name" value="HAD superfamily/HAD-like"/>
    <property type="match status" value="1"/>
</dbReference>
<reference evidence="1" key="1">
    <citation type="submission" date="2022-04" db="EMBL/GenBank/DDBJ databases">
        <title>Paenibacillus mangrovi sp. nov., a novel endophytic bacterium isolated from bark of Kandelia candel.</title>
        <authorList>
            <person name="Tuo L."/>
        </authorList>
    </citation>
    <scope>NUCLEOTIDE SEQUENCE</scope>
    <source>
        <strain evidence="1">KQZ6P-2</strain>
    </source>
</reference>
<dbReference type="RefSeq" id="WP_244729827.1">
    <property type="nucleotide sequence ID" value="NZ_JALIRP010000014.1"/>
</dbReference>
<protein>
    <submittedName>
        <fullName evidence="1">HAD family hydrolase</fullName>
    </submittedName>
</protein>
<dbReference type="InterPro" id="IPR041492">
    <property type="entry name" value="HAD_2"/>
</dbReference>
<accession>A0A9X1WVK1</accession>
<evidence type="ECO:0000313" key="1">
    <source>
        <dbReference type="EMBL" id="MCJ8014695.1"/>
    </source>
</evidence>
<comment type="caution">
    <text evidence="1">The sequence shown here is derived from an EMBL/GenBank/DDBJ whole genome shotgun (WGS) entry which is preliminary data.</text>
</comment>
<dbReference type="GO" id="GO:0016787">
    <property type="term" value="F:hydrolase activity"/>
    <property type="evidence" value="ECO:0007669"/>
    <property type="project" value="UniProtKB-KW"/>
</dbReference>
<dbReference type="Pfam" id="PF13419">
    <property type="entry name" value="HAD_2"/>
    <property type="match status" value="1"/>
</dbReference>
<organism evidence="1 2">
    <name type="scientific">Paenibacillus mangrovi</name>
    <dbReference type="NCBI Taxonomy" id="2931978"/>
    <lineage>
        <taxon>Bacteria</taxon>
        <taxon>Bacillati</taxon>
        <taxon>Bacillota</taxon>
        <taxon>Bacilli</taxon>
        <taxon>Bacillales</taxon>
        <taxon>Paenibacillaceae</taxon>
        <taxon>Paenibacillus</taxon>
    </lineage>
</organism>
<dbReference type="InterPro" id="IPR036412">
    <property type="entry name" value="HAD-like_sf"/>
</dbReference>
<sequence length="235" mass="26914">MRKYSLLLFDLDDTILDNSSWFNVGLIKTLEMHSVTRTLDASAFLEQMLHPPKMIMEPFKRRELSPEAFKKARWSHALSYFNVRSDAILIDEIDMLFIKTSMDYVCANESIFALLKDLKHYYEVGIVTNGLYDPRLKIQKMGLAEVFSDETIFHAEELGYRKPDPQIYAVALGQFGKKPDETLFIGDSWTHDVVGPMEAGIDAIWVNPKGFPQTTNHSPVAIVPDVTEIRRLLLN</sequence>
<dbReference type="NCBIfam" id="TIGR01549">
    <property type="entry name" value="HAD-SF-IA-v1"/>
    <property type="match status" value="1"/>
</dbReference>
<keyword evidence="2" id="KW-1185">Reference proteome</keyword>
<evidence type="ECO:0000313" key="2">
    <source>
        <dbReference type="Proteomes" id="UP001139347"/>
    </source>
</evidence>
<dbReference type="InterPro" id="IPR052550">
    <property type="entry name" value="Pyrimidine_5'-ntase_YjjG"/>
</dbReference>
<dbReference type="SUPFAM" id="SSF56784">
    <property type="entry name" value="HAD-like"/>
    <property type="match status" value="1"/>
</dbReference>
<dbReference type="InterPro" id="IPR006439">
    <property type="entry name" value="HAD-SF_hydro_IA"/>
</dbReference>
<dbReference type="Proteomes" id="UP001139347">
    <property type="component" value="Unassembled WGS sequence"/>
</dbReference>
<proteinExistence type="predicted"/>
<dbReference type="SFLD" id="SFLDS00003">
    <property type="entry name" value="Haloacid_Dehalogenase"/>
    <property type="match status" value="1"/>
</dbReference>
<dbReference type="AlphaFoldDB" id="A0A9X1WVK1"/>
<keyword evidence="1" id="KW-0378">Hydrolase</keyword>
<dbReference type="SFLD" id="SFLDG01129">
    <property type="entry name" value="C1.5:_HAD__Beta-PGM__Phosphata"/>
    <property type="match status" value="1"/>
</dbReference>
<dbReference type="InterPro" id="IPR023214">
    <property type="entry name" value="HAD_sf"/>
</dbReference>
<name>A0A9X1WVK1_9BACL</name>
<dbReference type="PANTHER" id="PTHR47478">
    <property type="match status" value="1"/>
</dbReference>
<dbReference type="PANTHER" id="PTHR47478:SF1">
    <property type="entry name" value="PYRIMIDINE 5'-NUCLEOTIDASE YJJG"/>
    <property type="match status" value="1"/>
</dbReference>
<dbReference type="EMBL" id="JALIRP010000014">
    <property type="protein sequence ID" value="MCJ8014695.1"/>
    <property type="molecule type" value="Genomic_DNA"/>
</dbReference>